<name>A0ABP0PSY3_9DINO</name>
<gene>
    <name evidence="4" type="ORF">CCMP2556_LOCUS34350</name>
    <name evidence="5" type="ORF">CCMP2556_LOCUS38803</name>
</gene>
<evidence type="ECO:0000313" key="5">
    <source>
        <dbReference type="EMBL" id="CAK9078693.1"/>
    </source>
</evidence>
<dbReference type="PANTHER" id="PTHR34965:SF1">
    <property type="entry name" value="OS07G0118300 PROTEIN"/>
    <property type="match status" value="1"/>
</dbReference>
<evidence type="ECO:0000313" key="6">
    <source>
        <dbReference type="Proteomes" id="UP001642484"/>
    </source>
</evidence>
<proteinExistence type="predicted"/>
<dbReference type="EMBL" id="CAXAMN010022472">
    <property type="protein sequence ID" value="CAK9069864.1"/>
    <property type="molecule type" value="Genomic_DNA"/>
</dbReference>
<feature type="transmembrane region" description="Helical" evidence="3">
    <location>
        <begin position="49"/>
        <end position="72"/>
    </location>
</feature>
<reference evidence="5 6" key="1">
    <citation type="submission" date="2024-02" db="EMBL/GenBank/DDBJ databases">
        <authorList>
            <person name="Chen Y."/>
            <person name="Shah S."/>
            <person name="Dougan E. K."/>
            <person name="Thang M."/>
            <person name="Chan C."/>
        </authorList>
    </citation>
    <scope>NUCLEOTIDE SEQUENCE [LARGE SCALE GENOMIC DNA]</scope>
</reference>
<dbReference type="EMBL" id="CAXAMN010023583">
    <property type="protein sequence ID" value="CAK9078693.1"/>
    <property type="molecule type" value="Genomic_DNA"/>
</dbReference>
<feature type="transmembrane region" description="Helical" evidence="3">
    <location>
        <begin position="108"/>
        <end position="131"/>
    </location>
</feature>
<dbReference type="PANTHER" id="PTHR34965">
    <property type="entry name" value="OS07G0118300 PROTEIN"/>
    <property type="match status" value="1"/>
</dbReference>
<feature type="region of interest" description="Disordered" evidence="2">
    <location>
        <begin position="1"/>
        <end position="30"/>
    </location>
</feature>
<keyword evidence="3" id="KW-0812">Transmembrane</keyword>
<accession>A0ABP0PSY3</accession>
<evidence type="ECO:0000256" key="3">
    <source>
        <dbReference type="SAM" id="Phobius"/>
    </source>
</evidence>
<evidence type="ECO:0000256" key="2">
    <source>
        <dbReference type="SAM" id="MobiDB-lite"/>
    </source>
</evidence>
<feature type="transmembrane region" description="Helical" evidence="3">
    <location>
        <begin position="78"/>
        <end position="96"/>
    </location>
</feature>
<evidence type="ECO:0000256" key="1">
    <source>
        <dbReference type="SAM" id="Coils"/>
    </source>
</evidence>
<feature type="coiled-coil region" evidence="1">
    <location>
        <begin position="178"/>
        <end position="205"/>
    </location>
</feature>
<dbReference type="Proteomes" id="UP001642484">
    <property type="component" value="Unassembled WGS sequence"/>
</dbReference>
<feature type="transmembrane region" description="Helical" evidence="3">
    <location>
        <begin position="151"/>
        <end position="174"/>
    </location>
</feature>
<organism evidence="5 6">
    <name type="scientific">Durusdinium trenchii</name>
    <dbReference type="NCBI Taxonomy" id="1381693"/>
    <lineage>
        <taxon>Eukaryota</taxon>
        <taxon>Sar</taxon>
        <taxon>Alveolata</taxon>
        <taxon>Dinophyceae</taxon>
        <taxon>Suessiales</taxon>
        <taxon>Symbiodiniaceae</taxon>
        <taxon>Durusdinium</taxon>
    </lineage>
</organism>
<keyword evidence="1" id="KW-0175">Coiled coil</keyword>
<keyword evidence="6" id="KW-1185">Reference proteome</keyword>
<evidence type="ECO:0000313" key="4">
    <source>
        <dbReference type="EMBL" id="CAK9069864.1"/>
    </source>
</evidence>
<sequence length="208" mass="22834">MVARRGMPSAETIGAENADVENPKEEQIDAPLRDDRAGNQNCILRCCRCISVVDVIVLGFAGGVSIAGIVNTWHLENFAALGLRGTSMGLCVLLCWEQATRNTSCCKCVRLMFPALDYWVARGFLHLFIALQMEGTSNDGMDSATRDLTRIASVALVFVGGFFIAGAFLCFGPLERRQQRLAVRKEEVMKELSELDKRKKALESEAGL</sequence>
<feature type="compositionally biased region" description="Basic and acidic residues" evidence="2">
    <location>
        <begin position="21"/>
        <end position="30"/>
    </location>
</feature>
<keyword evidence="3" id="KW-0472">Membrane</keyword>
<comment type="caution">
    <text evidence="5">The sequence shown here is derived from an EMBL/GenBank/DDBJ whole genome shotgun (WGS) entry which is preliminary data.</text>
</comment>
<evidence type="ECO:0008006" key="7">
    <source>
        <dbReference type="Google" id="ProtNLM"/>
    </source>
</evidence>
<keyword evidence="3" id="KW-1133">Transmembrane helix</keyword>
<protein>
    <recommendedName>
        <fullName evidence="7">Transmembrane protein</fullName>
    </recommendedName>
</protein>